<evidence type="ECO:0000313" key="4">
    <source>
        <dbReference type="Proteomes" id="UP000749559"/>
    </source>
</evidence>
<dbReference type="Proteomes" id="UP000749559">
    <property type="component" value="Unassembled WGS sequence"/>
</dbReference>
<dbReference type="EMBL" id="CAIIXF020000002">
    <property type="protein sequence ID" value="CAH1776735.1"/>
    <property type="molecule type" value="Genomic_DNA"/>
</dbReference>
<evidence type="ECO:0000256" key="1">
    <source>
        <dbReference type="SAM" id="MobiDB-lite"/>
    </source>
</evidence>
<protein>
    <submittedName>
        <fullName evidence="3">Uncharacterized protein</fullName>
    </submittedName>
</protein>
<reference evidence="3" key="1">
    <citation type="submission" date="2022-03" db="EMBL/GenBank/DDBJ databases">
        <authorList>
            <person name="Martin C."/>
        </authorList>
    </citation>
    <scope>NUCLEOTIDE SEQUENCE</scope>
</reference>
<accession>A0A8S4N6R3</accession>
<comment type="caution">
    <text evidence="3">The sequence shown here is derived from an EMBL/GenBank/DDBJ whole genome shotgun (WGS) entry which is preliminary data.</text>
</comment>
<feature type="compositionally biased region" description="Polar residues" evidence="1">
    <location>
        <begin position="485"/>
        <end position="496"/>
    </location>
</feature>
<name>A0A8S4N6R3_OWEFU</name>
<proteinExistence type="predicted"/>
<organism evidence="3 4">
    <name type="scientific">Owenia fusiformis</name>
    <name type="common">Polychaete worm</name>
    <dbReference type="NCBI Taxonomy" id="6347"/>
    <lineage>
        <taxon>Eukaryota</taxon>
        <taxon>Metazoa</taxon>
        <taxon>Spiralia</taxon>
        <taxon>Lophotrochozoa</taxon>
        <taxon>Annelida</taxon>
        <taxon>Polychaeta</taxon>
        <taxon>Sedentaria</taxon>
        <taxon>Canalipalpata</taxon>
        <taxon>Sabellida</taxon>
        <taxon>Oweniida</taxon>
        <taxon>Oweniidae</taxon>
        <taxon>Owenia</taxon>
    </lineage>
</organism>
<keyword evidence="2" id="KW-0732">Signal</keyword>
<evidence type="ECO:0000313" key="3">
    <source>
        <dbReference type="EMBL" id="CAH1776735.1"/>
    </source>
</evidence>
<feature type="compositionally biased region" description="Basic and acidic residues" evidence="1">
    <location>
        <begin position="497"/>
        <end position="511"/>
    </location>
</feature>
<sequence>MDIIGKILTFLCFVHIGSCLDCYTCSSGGFGSQSKDCPSSGAVNTYVLRPTSCSGVCYTRNNAQNIGEVIHGCSSDADVTIPDVMLSPDCYEWSSEMWCICNTSGCNRFPLGYVPSEESLHFHKEHSYKEHPREQHTNKEHPDQEHPYNEHLPGEIIIDTIMMDKTITESNDAVIGVTVDMATEPVAMETTTSISPMISVDEPGDTVTMTTQDDTTYIDDTLNGITSPYTSVTIPTDPETLQNAHVTNIPAPETELHVTTTNVLTNTGKLTHVTSVDTKDTISKVMDVISDYDDVINDIEHLKAIEKYLQTEFEMKTGQNEPTGVTVSELPPFNGELKQQYAELLRQDDQSFIQDDQSFIQDDQSFIQDDRPLPQVDKPFNHVDTLQRGRLNGENIVDDFHDNSNSYQWDEDDQRYQQRQNNVQWNWQAQPILGQQSIYPNNFNYQNQRRSRFRNNRHGNNIPENTNFQHQQVYSNTGHFRPFQPQKQDVVSNGNQVDHHSNQYNQDRHSSNEFLHGNSKKSQTKITTTQNPPKRITTSKVETTKIDGNPGNKKRKHMFHNYNILNGEIYARNPAGTQNDRKIQIISIKNIPTMTIFEEII</sequence>
<feature type="region of interest" description="Disordered" evidence="1">
    <location>
        <begin position="478"/>
        <end position="534"/>
    </location>
</feature>
<feature type="region of interest" description="Disordered" evidence="1">
    <location>
        <begin position="124"/>
        <end position="150"/>
    </location>
</feature>
<feature type="signal peptide" evidence="2">
    <location>
        <begin position="1"/>
        <end position="19"/>
    </location>
</feature>
<evidence type="ECO:0000256" key="2">
    <source>
        <dbReference type="SAM" id="SignalP"/>
    </source>
</evidence>
<keyword evidence="4" id="KW-1185">Reference proteome</keyword>
<feature type="chain" id="PRO_5035754611" evidence="2">
    <location>
        <begin position="20"/>
        <end position="601"/>
    </location>
</feature>
<gene>
    <name evidence="3" type="ORF">OFUS_LOCUS3882</name>
</gene>
<dbReference type="AlphaFoldDB" id="A0A8S4N6R3"/>
<dbReference type="OrthoDB" id="6046955at2759"/>